<comment type="domain">
    <text evidence="5">Contains a C-terminal catalytic domain, and an N-terminal region which modulates catalytic activity.</text>
</comment>
<dbReference type="STRING" id="1184267.A11Q_308"/>
<dbReference type="Pfam" id="PF00072">
    <property type="entry name" value="Response_reg"/>
    <property type="match status" value="1"/>
</dbReference>
<dbReference type="OrthoDB" id="5291131at2"/>
<evidence type="ECO:0000259" key="8">
    <source>
        <dbReference type="PROSITE" id="PS50110"/>
    </source>
</evidence>
<dbReference type="HAMAP" id="MF_00099">
    <property type="entry name" value="CheB_chemtxs"/>
    <property type="match status" value="1"/>
</dbReference>
<keyword evidence="3 5" id="KW-0378">Hydrolase</keyword>
<evidence type="ECO:0000256" key="3">
    <source>
        <dbReference type="ARBA" id="ARBA00022801"/>
    </source>
</evidence>
<evidence type="ECO:0000256" key="1">
    <source>
        <dbReference type="ARBA" id="ARBA00022490"/>
    </source>
</evidence>
<evidence type="ECO:0000313" key="11">
    <source>
        <dbReference type="Proteomes" id="UP000012040"/>
    </source>
</evidence>
<feature type="domain" description="CheB-type methylesterase" evidence="9">
    <location>
        <begin position="168"/>
        <end position="361"/>
    </location>
</feature>
<comment type="catalytic activity">
    <reaction evidence="5">
        <text>L-glutaminyl-[protein] + H2O = L-glutamyl-[protein] + NH4(+)</text>
        <dbReference type="Rhea" id="RHEA:16441"/>
        <dbReference type="Rhea" id="RHEA-COMP:10207"/>
        <dbReference type="Rhea" id="RHEA-COMP:10208"/>
        <dbReference type="ChEBI" id="CHEBI:15377"/>
        <dbReference type="ChEBI" id="CHEBI:28938"/>
        <dbReference type="ChEBI" id="CHEBI:29973"/>
        <dbReference type="ChEBI" id="CHEBI:30011"/>
        <dbReference type="EC" id="3.5.1.44"/>
    </reaction>
</comment>
<dbReference type="InterPro" id="IPR011006">
    <property type="entry name" value="CheY-like_superfamily"/>
</dbReference>
<feature type="active site" evidence="5 6">
    <location>
        <position position="207"/>
    </location>
</feature>
<keyword evidence="11" id="KW-1185">Reference proteome</keyword>
<dbReference type="PATRIC" id="fig|1184267.3.peg.309"/>
<dbReference type="GO" id="GO:0000156">
    <property type="term" value="F:phosphorelay response regulator activity"/>
    <property type="evidence" value="ECO:0007669"/>
    <property type="project" value="InterPro"/>
</dbReference>
<keyword evidence="1 5" id="KW-0963">Cytoplasm</keyword>
<dbReference type="Proteomes" id="UP000012040">
    <property type="component" value="Chromosome"/>
</dbReference>
<evidence type="ECO:0000256" key="4">
    <source>
        <dbReference type="ARBA" id="ARBA00048267"/>
    </source>
</evidence>
<dbReference type="GO" id="GO:0005737">
    <property type="term" value="C:cytoplasm"/>
    <property type="evidence" value="ECO:0007669"/>
    <property type="project" value="UniProtKB-SubCell"/>
</dbReference>
<feature type="domain" description="Response regulatory" evidence="8">
    <location>
        <begin position="5"/>
        <end position="123"/>
    </location>
</feature>
<dbReference type="CDD" id="cd16432">
    <property type="entry name" value="CheB_Rec"/>
    <property type="match status" value="1"/>
</dbReference>
<comment type="similarity">
    <text evidence="5">Belongs to the CheB family.</text>
</comment>
<dbReference type="GO" id="GO:0050568">
    <property type="term" value="F:protein-glutamine glutaminase activity"/>
    <property type="evidence" value="ECO:0007669"/>
    <property type="project" value="UniProtKB-UniRule"/>
</dbReference>
<dbReference type="SUPFAM" id="SSF52738">
    <property type="entry name" value="Methylesterase CheB, C-terminal domain"/>
    <property type="match status" value="1"/>
</dbReference>
<dbReference type="CDD" id="cd17541">
    <property type="entry name" value="REC_CheB-like"/>
    <property type="match status" value="1"/>
</dbReference>
<dbReference type="eggNOG" id="COG2201">
    <property type="taxonomic scope" value="Bacteria"/>
</dbReference>
<comment type="PTM">
    <text evidence="5">Phosphorylated by CheA. Phosphorylation of the N-terminal regulatory domain activates the methylesterase activity.</text>
</comment>
<keyword evidence="2 5" id="KW-0145">Chemotaxis</keyword>
<evidence type="ECO:0000259" key="9">
    <source>
        <dbReference type="PROSITE" id="PS50122"/>
    </source>
</evidence>
<dbReference type="PANTHER" id="PTHR42872:SF6">
    <property type="entry name" value="PROTEIN-GLUTAMATE METHYLESTERASE_PROTEIN-GLUTAMINE GLUTAMINASE"/>
    <property type="match status" value="1"/>
</dbReference>
<dbReference type="InterPro" id="IPR001789">
    <property type="entry name" value="Sig_transdc_resp-reg_receiver"/>
</dbReference>
<dbReference type="PANTHER" id="PTHR42872">
    <property type="entry name" value="PROTEIN-GLUTAMATE METHYLESTERASE/PROTEIN-GLUTAMINE GLUTAMINASE"/>
    <property type="match status" value="1"/>
</dbReference>
<dbReference type="HOGENOM" id="CLU_000445_51_0_7"/>
<dbReference type="EMBL" id="CP003537">
    <property type="protein sequence ID" value="AGH94528.1"/>
    <property type="molecule type" value="Genomic_DNA"/>
</dbReference>
<dbReference type="Gene3D" id="3.40.50.2300">
    <property type="match status" value="1"/>
</dbReference>
<dbReference type="InterPro" id="IPR000673">
    <property type="entry name" value="Sig_transdc_resp-reg_Me-estase"/>
</dbReference>
<name>M4V5T4_9BACT</name>
<dbReference type="GO" id="GO:0008984">
    <property type="term" value="F:protein-glutamate methylesterase activity"/>
    <property type="evidence" value="ECO:0007669"/>
    <property type="project" value="UniProtKB-UniRule"/>
</dbReference>
<dbReference type="GO" id="GO:0006935">
    <property type="term" value="P:chemotaxis"/>
    <property type="evidence" value="ECO:0007669"/>
    <property type="project" value="UniProtKB-UniRule"/>
</dbReference>
<accession>M4V5T4</accession>
<feature type="active site" evidence="5 6">
    <location>
        <position position="180"/>
    </location>
</feature>
<dbReference type="SUPFAM" id="SSF52172">
    <property type="entry name" value="CheY-like"/>
    <property type="match status" value="1"/>
</dbReference>
<gene>
    <name evidence="5" type="primary">cheB</name>
    <name evidence="10" type="ORF">A11Q_308</name>
</gene>
<comment type="catalytic activity">
    <reaction evidence="4 5">
        <text>[protein]-L-glutamate 5-O-methyl ester + H2O = L-glutamyl-[protein] + methanol + H(+)</text>
        <dbReference type="Rhea" id="RHEA:23236"/>
        <dbReference type="Rhea" id="RHEA-COMP:10208"/>
        <dbReference type="Rhea" id="RHEA-COMP:10311"/>
        <dbReference type="ChEBI" id="CHEBI:15377"/>
        <dbReference type="ChEBI" id="CHEBI:15378"/>
        <dbReference type="ChEBI" id="CHEBI:17790"/>
        <dbReference type="ChEBI" id="CHEBI:29973"/>
        <dbReference type="ChEBI" id="CHEBI:82795"/>
        <dbReference type="EC" id="3.1.1.61"/>
    </reaction>
</comment>
<dbReference type="Pfam" id="PF01339">
    <property type="entry name" value="CheB_methylest"/>
    <property type="match status" value="1"/>
</dbReference>
<reference evidence="10 11" key="1">
    <citation type="journal article" date="2013" name="ISME J.">
        <title>By their genes ye shall know them: genomic signatures of predatory bacteria.</title>
        <authorList>
            <person name="Pasternak Z."/>
            <person name="Pietrokovski S."/>
            <person name="Rotem O."/>
            <person name="Gophna U."/>
            <person name="Lurie-Weinberger M.N."/>
            <person name="Jurkevitch E."/>
        </authorList>
    </citation>
    <scope>NUCLEOTIDE SEQUENCE [LARGE SCALE GENOMIC DNA]</scope>
    <source>
        <strain evidence="10 11">JSS</strain>
    </source>
</reference>
<dbReference type="PIRSF" id="PIRSF000876">
    <property type="entry name" value="RR_chemtxs_CheB"/>
    <property type="match status" value="1"/>
</dbReference>
<feature type="active site" evidence="5 6">
    <location>
        <position position="303"/>
    </location>
</feature>
<dbReference type="Gene3D" id="3.40.50.180">
    <property type="entry name" value="Methylesterase CheB, C-terminal domain"/>
    <property type="match status" value="1"/>
</dbReference>
<evidence type="ECO:0000256" key="2">
    <source>
        <dbReference type="ARBA" id="ARBA00022500"/>
    </source>
</evidence>
<evidence type="ECO:0000256" key="5">
    <source>
        <dbReference type="HAMAP-Rule" id="MF_00099"/>
    </source>
</evidence>
<comment type="subcellular location">
    <subcellularLocation>
        <location evidence="5">Cytoplasm</location>
    </subcellularLocation>
</comment>
<evidence type="ECO:0000313" key="10">
    <source>
        <dbReference type="EMBL" id="AGH94528.1"/>
    </source>
</evidence>
<comment type="function">
    <text evidence="5">Involved in chemotaxis. Part of a chemotaxis signal transduction system that modulates chemotaxis in response to various stimuli. Catalyzes the demethylation of specific methylglutamate residues introduced into the chemoreceptors (methyl-accepting chemotaxis proteins or MCP) by CheR. Also mediates the irreversible deamidation of specific glutamine residues to glutamic acid.</text>
</comment>
<dbReference type="EC" id="3.1.1.61" evidence="5"/>
<protein>
    <recommendedName>
        <fullName evidence="5">Protein-glutamate methylesterase/protein-glutamine glutaminase</fullName>
        <ecNumber evidence="5">3.1.1.61</ecNumber>
        <ecNumber evidence="5">3.5.1.44</ecNumber>
    </recommendedName>
</protein>
<dbReference type="SMART" id="SM00448">
    <property type="entry name" value="REC"/>
    <property type="match status" value="1"/>
</dbReference>
<dbReference type="InterPro" id="IPR035909">
    <property type="entry name" value="CheB_C"/>
</dbReference>
<dbReference type="KEGG" id="bex:A11Q_308"/>
<dbReference type="RefSeq" id="WP_015469018.1">
    <property type="nucleotide sequence ID" value="NC_020813.1"/>
</dbReference>
<sequence>MSKVKVLIADDSVVYRSQIRASLEDSSWIEVVGTASNGRQAIERLTGSAIDLLILDLEMPVLDGLETLREMQKLSLKTKVILFSSSSKRGAEITLEALRLGASDFISKPSSDASNTNEPFQNPAEKIKKLLLPKVSVLFPHVAPAVTTSSAPMTTSKTETSFVKVLWEAMRPQVILIGSSTGGPTVLEKIFSDLGSSVDCPILIAQHMPPIFTASFAERLSRCSGIPASEAKHGMVLEKNHIYVAAGNYHMRVQGTRDHATLVLDQGPQIHSVRPAVDPLFVSAASVFKDKCLAFVLTGMGEDGKDGAVAVKKSSGAVVIQNESTCVVYGMPKAVFSSGAYDKIATPQEITSIIRDKVGVSRTSAAASGDK</sequence>
<dbReference type="EC" id="3.5.1.44" evidence="5"/>
<evidence type="ECO:0000256" key="7">
    <source>
        <dbReference type="PROSITE-ProRule" id="PRU00169"/>
    </source>
</evidence>
<proteinExistence type="inferred from homology"/>
<dbReference type="NCBIfam" id="NF001965">
    <property type="entry name" value="PRK00742.1"/>
    <property type="match status" value="1"/>
</dbReference>
<evidence type="ECO:0000256" key="6">
    <source>
        <dbReference type="PROSITE-ProRule" id="PRU00050"/>
    </source>
</evidence>
<dbReference type="AlphaFoldDB" id="M4V5T4"/>
<dbReference type="InterPro" id="IPR008248">
    <property type="entry name" value="CheB-like"/>
</dbReference>
<organism evidence="10 11">
    <name type="scientific">Pseudobdellovibrio exovorus JSS</name>
    <dbReference type="NCBI Taxonomy" id="1184267"/>
    <lineage>
        <taxon>Bacteria</taxon>
        <taxon>Pseudomonadati</taxon>
        <taxon>Bdellovibrionota</taxon>
        <taxon>Bdellovibrionia</taxon>
        <taxon>Bdellovibrionales</taxon>
        <taxon>Pseudobdellovibrionaceae</taxon>
        <taxon>Pseudobdellovibrio</taxon>
    </lineage>
</organism>
<dbReference type="PROSITE" id="PS50122">
    <property type="entry name" value="CHEB"/>
    <property type="match status" value="1"/>
</dbReference>
<keyword evidence="5 7" id="KW-0597">Phosphoprotein</keyword>
<feature type="modified residue" description="4-aspartylphosphate" evidence="5 7">
    <location>
        <position position="56"/>
    </location>
</feature>
<dbReference type="PROSITE" id="PS50110">
    <property type="entry name" value="RESPONSE_REGULATORY"/>
    <property type="match status" value="1"/>
</dbReference>